<dbReference type="HOGENOM" id="CLU_2687107_0_0_1"/>
<gene>
    <name evidence="1" type="primary">ACSM5</name>
</gene>
<protein>
    <submittedName>
        <fullName evidence="1">Acyl-CoA synthetase medium chain family member 5</fullName>
    </submittedName>
</protein>
<evidence type="ECO:0000313" key="2">
    <source>
        <dbReference type="Proteomes" id="UP000005640"/>
    </source>
</evidence>
<proteinExistence type="evidence at protein level"/>
<dbReference type="VEuPathDB" id="HostDB:ENSG00000183549"/>
<evidence type="ECO:0007829" key="4">
    <source>
        <dbReference type="ProteomicsDB" id="A0A087WTR4"/>
    </source>
</evidence>
<dbReference type="Ensembl" id="ENST00000575070.1">
    <property type="protein sequence ID" value="ENSP00000478073.1"/>
    <property type="gene ID" value="ENSG00000183549.11"/>
</dbReference>
<reference evidence="1 2" key="3">
    <citation type="journal article" date="2004" name="Nature">
        <title>The sequence and analysis of duplication-rich human chromosome 16.</title>
        <authorList>
            <person name="Martin J."/>
            <person name="Han C."/>
            <person name="Gordon L.A."/>
            <person name="Terry A."/>
            <person name="Prabhakar S."/>
            <person name="She X."/>
            <person name="Xie G."/>
            <person name="Hellsten U."/>
            <person name="Chan Y.M."/>
            <person name="Altherr M."/>
            <person name="Couronne O."/>
            <person name="Aerts A."/>
            <person name="Bajorek E."/>
            <person name="Black S."/>
            <person name="Blumer H."/>
            <person name="Branscomb E."/>
            <person name="Brown N.C."/>
            <person name="Bruno W.J."/>
            <person name="Buckingham J.M."/>
            <person name="Callen D.F."/>
            <person name="Campbell C.S."/>
            <person name="Campbell M.L."/>
            <person name="Campbell E.W."/>
            <person name="Caoile C."/>
            <person name="Challacombe J.F."/>
            <person name="Chasteen L.A."/>
            <person name="Chertkov O."/>
            <person name="Chi H.C."/>
            <person name="Christensen M."/>
            <person name="Clark L.M."/>
            <person name="Cohn J.D."/>
            <person name="Denys M."/>
            <person name="Detter J.C."/>
            <person name="Dickson M."/>
            <person name="Dimitrijevic-Bussod M."/>
            <person name="Escobar J."/>
            <person name="Fawcett J.J."/>
            <person name="Flowers D."/>
            <person name="Fotopulos D."/>
            <person name="Glavina T."/>
            <person name="Gomez M."/>
            <person name="Gonzales E."/>
            <person name="Goodstein D."/>
            <person name="Goodwin L.A."/>
            <person name="Grady D.L."/>
            <person name="Grigoriev I."/>
            <person name="Groza M."/>
            <person name="Hammon N."/>
            <person name="Hawkins T."/>
            <person name="Haydu L."/>
            <person name="Hildebrand C.E."/>
            <person name="Huang W."/>
            <person name="Israni S."/>
            <person name="Jett J."/>
            <person name="Jewett P.B."/>
            <person name="Kadner K."/>
            <person name="Kimball H."/>
            <person name="Kobayashi A."/>
            <person name="Krawczyk M.C."/>
            <person name="Leyba T."/>
            <person name="Longmire J.L."/>
            <person name="Lopez F."/>
            <person name="Lou Y."/>
            <person name="Lowry S."/>
            <person name="Ludeman T."/>
            <person name="Manohar C.F."/>
            <person name="Mark G.A."/>
            <person name="McMurray K.L."/>
            <person name="Meincke L.J."/>
            <person name="Morgan J."/>
            <person name="Moyzis R.K."/>
            <person name="Mundt M.O."/>
            <person name="Munk A.C."/>
            <person name="Nandkeshwar R.D."/>
            <person name="Pitluck S."/>
            <person name="Pollard M."/>
            <person name="Predki P."/>
            <person name="Parson-Quintana B."/>
            <person name="Ramirez L."/>
            <person name="Rash S."/>
            <person name="Retterer J."/>
            <person name="Ricke D.O."/>
            <person name="Robinson D.L."/>
            <person name="Rodriguez A."/>
            <person name="Salamov A."/>
            <person name="Saunders E.H."/>
            <person name="Scott D."/>
            <person name="Shough T."/>
            <person name="Stallings R.L."/>
            <person name="Stalvey M."/>
            <person name="Sutherland R.D."/>
            <person name="Tapia R."/>
            <person name="Tesmer J.G."/>
            <person name="Thayer N."/>
            <person name="Thompson L.S."/>
            <person name="Tice H."/>
            <person name="Torney D.C."/>
            <person name="Tran-Gyamfi M."/>
            <person name="Tsai M."/>
            <person name="Ulanovsky L.E."/>
            <person name="Ustaszewska A."/>
            <person name="Vo N."/>
            <person name="White P.S."/>
            <person name="Williams A.L."/>
            <person name="Wills P.L."/>
            <person name="Wu J.R."/>
            <person name="Wu K."/>
            <person name="Yang J."/>
            <person name="Dejong P."/>
            <person name="Bruce D."/>
            <person name="Doggett N.A."/>
            <person name="Deaven L."/>
            <person name="Schmutz J."/>
            <person name="Grimwood J."/>
            <person name="Richardson P."/>
            <person name="Rokhsar D.S."/>
            <person name="Eichler E.E."/>
            <person name="Gilna P."/>
            <person name="Lucas S.M."/>
            <person name="Myers R.M."/>
            <person name="Rubin E.M."/>
            <person name="Pennacchio L.A."/>
        </authorList>
    </citation>
    <scope>NUCLEOTIDE SEQUENCE [LARGE SCALE GENOMIC DNA]</scope>
</reference>
<dbReference type="ExpressionAtlas" id="A0A087WTR4">
    <property type="expression patterns" value="baseline and differential"/>
</dbReference>
<dbReference type="OpenTargets" id="ENSG00000183549"/>
<evidence type="ECO:0000313" key="1">
    <source>
        <dbReference type="Ensembl" id="ENSP00000478073.1"/>
    </source>
</evidence>
<dbReference type="Proteomes" id="UP000005640">
    <property type="component" value="Chromosome 16"/>
</dbReference>
<organism evidence="1 2">
    <name type="scientific">Homo sapiens</name>
    <name type="common">Human</name>
    <dbReference type="NCBI Taxonomy" id="9606"/>
    <lineage>
        <taxon>Eukaryota</taxon>
        <taxon>Metazoa</taxon>
        <taxon>Chordata</taxon>
        <taxon>Craniata</taxon>
        <taxon>Vertebrata</taxon>
        <taxon>Euteleostomi</taxon>
        <taxon>Mammalia</taxon>
        <taxon>Eutheria</taxon>
        <taxon>Euarchontoglires</taxon>
        <taxon>Primates</taxon>
        <taxon>Haplorrhini</taxon>
        <taxon>Catarrhini</taxon>
        <taxon>Hominidae</taxon>
        <taxon>Homo</taxon>
    </lineage>
</organism>
<dbReference type="HGNC" id="HGNC:26060">
    <property type="gene designation" value="ACSM5"/>
</dbReference>
<keyword evidence="2" id="KW-1185">Reference proteome</keyword>
<dbReference type="OrthoDB" id="6614653at2759"/>
<name>A0A087WTR4_HUMAN</name>
<evidence type="ECO:0007829" key="3">
    <source>
        <dbReference type="PeptideAtlas" id="A0A087WTR4"/>
    </source>
</evidence>
<reference evidence="1 2" key="1">
    <citation type="journal article" date="2001" name="Nature">
        <title>Initial sequencing and analysis of the human genome.</title>
        <authorList>
            <consortium name="International Human Genome Sequencing Consortium"/>
            <person name="Lander E.S."/>
            <person name="Linton L.M."/>
            <person name="Birren B."/>
            <person name="Nusbaum C."/>
            <person name="Zody M.C."/>
            <person name="Baldwin J."/>
            <person name="Devon K."/>
            <person name="Dewar K."/>
            <person name="Doyle M."/>
            <person name="FitzHugh W."/>
            <person name="Funke R."/>
            <person name="Gage D."/>
            <person name="Harris K."/>
            <person name="Heaford A."/>
            <person name="Howland J."/>
            <person name="Kann L."/>
            <person name="Lehoczky J."/>
            <person name="LeVine R."/>
            <person name="McEwan P."/>
            <person name="McKernan K."/>
            <person name="Meldrim J."/>
            <person name="Mesirov J.P."/>
            <person name="Miranda C."/>
            <person name="Morris W."/>
            <person name="Naylor J."/>
            <person name="Raymond C."/>
            <person name="Rosetti M."/>
            <person name="Santos R."/>
            <person name="Sheridan A."/>
            <person name="Sougnez C."/>
            <person name="Stange-Thomann N."/>
            <person name="Stojanovic N."/>
            <person name="Subramanian A."/>
            <person name="Wyman D."/>
            <person name="Rogers J."/>
            <person name="Sulston J."/>
            <person name="Ainscough R."/>
            <person name="Beck S."/>
            <person name="Bentley D."/>
            <person name="Burton J."/>
            <person name="Clee C."/>
            <person name="Carter N."/>
            <person name="Coulson A."/>
            <person name="Deadman R."/>
            <person name="Deloukas P."/>
            <person name="Dunham A."/>
            <person name="Dunham I."/>
            <person name="Durbin R."/>
            <person name="French L."/>
            <person name="Grafham D."/>
            <person name="Gregory S."/>
            <person name="Hubbard T."/>
            <person name="Humphray S."/>
            <person name="Hunt A."/>
            <person name="Jones M."/>
            <person name="Lloyd C."/>
            <person name="McMurray A."/>
            <person name="Matthews L."/>
            <person name="Mercer S."/>
            <person name="Milne S."/>
            <person name="Mullikin J.C."/>
            <person name="Mungall A."/>
            <person name="Plumb R."/>
            <person name="Ross M."/>
            <person name="Shownkeen R."/>
            <person name="Sims S."/>
            <person name="Waterston R.H."/>
            <person name="Wilson R.K."/>
            <person name="Hillier L.W."/>
            <person name="McPherson J.D."/>
            <person name="Marra M.A."/>
            <person name="Mardis E.R."/>
            <person name="Fulton L.A."/>
            <person name="Chinwalla A.T."/>
            <person name="Pepin K.H."/>
            <person name="Gish W.R."/>
            <person name="Chissoe S.L."/>
            <person name="Wendl M.C."/>
            <person name="Delehaunty K.D."/>
            <person name="Miner T.L."/>
            <person name="Delehaunty A."/>
            <person name="Kramer J.B."/>
            <person name="Cook L.L."/>
            <person name="Fulton R.S."/>
            <person name="Johnson D.L."/>
            <person name="Minx P.J."/>
            <person name="Clifton S.W."/>
            <person name="Hawkins T."/>
            <person name="Branscomb E."/>
            <person name="Predki P."/>
            <person name="Richardson P."/>
            <person name="Wenning S."/>
            <person name="Slezak T."/>
            <person name="Doggett N."/>
            <person name="Cheng J.F."/>
            <person name="Olsen A."/>
            <person name="Lucas S."/>
            <person name="Elkin C."/>
            <person name="Uberbacher E."/>
            <person name="Frazier M."/>
            <person name="Gibbs R.A."/>
            <person name="Muzny D.M."/>
            <person name="Scherer S.E."/>
            <person name="Bouck J.B."/>
            <person name="Sodergren E.J."/>
            <person name="Worley K.C."/>
            <person name="Rives C.M."/>
            <person name="Gorrell J.H."/>
            <person name="Metzker M.L."/>
            <person name="Naylor S.L."/>
            <person name="Kucherlapati R.S."/>
            <person name="Nelson D.L."/>
            <person name="Weinstock G.M."/>
            <person name="Sakaki Y."/>
            <person name="Fujiyama A."/>
            <person name="Hattori M."/>
            <person name="Yada T."/>
            <person name="Toyoda A."/>
            <person name="Itoh T."/>
            <person name="Kawagoe C."/>
            <person name="Watanabe H."/>
            <person name="Totoki Y."/>
            <person name="Taylor T."/>
            <person name="Weissenbach J."/>
            <person name="Heilig R."/>
            <person name="Saurin W."/>
            <person name="Artiguenave F."/>
            <person name="Brottier P."/>
            <person name="Bruls T."/>
            <person name="Pelletier E."/>
            <person name="Robert C."/>
            <person name="Wincker P."/>
            <person name="Smith D.R."/>
            <person name="Doucette-Stamm L."/>
            <person name="Rubenfield M."/>
            <person name="Weinstock K."/>
            <person name="Lee H.M."/>
            <person name="Dubois J."/>
            <person name="Rosenthal A."/>
            <person name="Platzer M."/>
            <person name="Nyakatura G."/>
            <person name="Taudien S."/>
            <person name="Rump A."/>
            <person name="Yang H."/>
            <person name="Yu J."/>
            <person name="Wang J."/>
            <person name="Huang G."/>
            <person name="Gu J."/>
            <person name="Hood L."/>
            <person name="Rowen L."/>
            <person name="Madan A."/>
            <person name="Qin S."/>
            <person name="Davis R.W."/>
            <person name="Federspiel N.A."/>
            <person name="Abola A.P."/>
            <person name="Proctor M.J."/>
            <person name="Myers R.M."/>
            <person name="Schmutz J."/>
            <person name="Dickson M."/>
            <person name="Grimwood J."/>
            <person name="Cox D.R."/>
            <person name="Olson M.V."/>
            <person name="Kaul R."/>
            <person name="Raymond C."/>
            <person name="Shimizu N."/>
            <person name="Kawasaki K."/>
            <person name="Minoshima S."/>
            <person name="Evans G.A."/>
            <person name="Athanasiou M."/>
            <person name="Schultz R."/>
            <person name="Roe B.A."/>
            <person name="Chen F."/>
            <person name="Pan H."/>
            <person name="Ramser J."/>
            <person name="Lehrach H."/>
            <person name="Reinhardt R."/>
            <person name="McCombie W.R."/>
            <person name="de la Bastide M."/>
            <person name="Dedhia N."/>
            <person name="Blocker H."/>
            <person name="Hornischer K."/>
            <person name="Nordsiek G."/>
            <person name="Agarwala R."/>
            <person name="Aravind L."/>
            <person name="Bailey J.A."/>
            <person name="Bateman A."/>
            <person name="Batzoglou S."/>
            <person name="Birney E."/>
            <person name="Bork P."/>
            <person name="Brown D.G."/>
            <person name="Burge C.B."/>
            <person name="Cerutti L."/>
            <person name="Chen H.C."/>
            <person name="Church D."/>
            <person name="Clamp M."/>
            <person name="Copley R.R."/>
            <person name="Doerks T."/>
            <person name="Eddy S.R."/>
            <person name="Eichler E.E."/>
            <person name="Furey T.S."/>
            <person name="Galagan J."/>
            <person name="Gilbert J.G."/>
            <person name="Harmon C."/>
            <person name="Hayashizaki Y."/>
            <person name="Haussler D."/>
            <person name="Hermjakob H."/>
            <person name="Hokamp K."/>
            <person name="Jang W."/>
            <person name="Johnson L.S."/>
            <person name="Jones T.A."/>
            <person name="Kasif S."/>
            <person name="Kaspryzk A."/>
            <person name="Kennedy S."/>
            <person name="Kent W.J."/>
            <person name="Kitts P."/>
            <person name="Koonin E.V."/>
            <person name="Korf I."/>
            <person name="Kulp D."/>
            <person name="Lancet D."/>
            <person name="Lowe T.M."/>
            <person name="McLysaght A."/>
            <person name="Mikkelsen T."/>
            <person name="Moran J.V."/>
            <person name="Mulder N."/>
            <person name="Pollara V.J."/>
            <person name="Ponting C.P."/>
            <person name="Schuler G."/>
            <person name="Schultz J."/>
            <person name="Slater G."/>
            <person name="Smit A.F."/>
            <person name="Stupka E."/>
            <person name="Szustakowski J."/>
            <person name="Thierry-Mieg D."/>
            <person name="Thierry-Mieg J."/>
            <person name="Wagner L."/>
            <person name="Wallis J."/>
            <person name="Wheeler R."/>
            <person name="Williams A."/>
            <person name="Wolf Y.I."/>
            <person name="Wolfe K.H."/>
            <person name="Yang S.P."/>
            <person name="Yeh R.F."/>
            <person name="Collins F."/>
            <person name="Guyer M.S."/>
            <person name="Peterson J."/>
            <person name="Felsenfeld A."/>
            <person name="Wetterstrand K.A."/>
            <person name="Patrinos A."/>
            <person name="Morgan M.J."/>
            <person name="de Jong P."/>
            <person name="Catanese J.J."/>
            <person name="Osoegawa K."/>
            <person name="Shizuya H."/>
            <person name="Choi S."/>
            <person name="Chen Y.J."/>
        </authorList>
    </citation>
    <scope>NUCLEOTIDE SEQUENCE [LARGE SCALE GENOMIC DNA]</scope>
</reference>
<accession>A0A087WTR4</accession>
<dbReference type="ChiTaRS" id="ACSM5">
    <property type="organism name" value="human"/>
</dbReference>
<dbReference type="Bgee" id="ENSG00000183549">
    <property type="expression patterns" value="Expressed in right lobe of liver and 137 other cell types or tissues"/>
</dbReference>
<keyword evidence="3 4" id="KW-1267">Proteomics identification</keyword>
<reference evidence="1" key="4">
    <citation type="submission" date="2025-08" db="UniProtKB">
        <authorList>
            <consortium name="Ensembl"/>
        </authorList>
    </citation>
    <scope>IDENTIFICATION</scope>
</reference>
<dbReference type="EMBL" id="AC137056">
    <property type="status" value="NOT_ANNOTATED_CDS"/>
    <property type="molecule type" value="Genomic_DNA"/>
</dbReference>
<dbReference type="AlphaFoldDB" id="A0A087WTR4"/>
<sequence>MRPWLRHLVLQALRNSRAFCGSHGKPAPLPVPQKIVATWEAISLGRQLVPEYFNFAHDVLDVWSRLEEVKPVLS</sequence>
<dbReference type="UCSC" id="uc059rqf.1">
    <property type="organism name" value="human"/>
</dbReference>
<dbReference type="Antibodypedia" id="25526">
    <property type="antibodies" value="112 antibodies from 18 providers"/>
</dbReference>
<dbReference type="GeneTree" id="ENSGT00940000161148"/>
<reference evidence="1" key="5">
    <citation type="submission" date="2025-09" db="UniProtKB">
        <authorList>
            <consortium name="Ensembl"/>
        </authorList>
    </citation>
    <scope>IDENTIFICATION</scope>
</reference>
<dbReference type="MassIVE" id="A0A087WTR4"/>
<reference evidence="1 2" key="2">
    <citation type="journal article" date="2004" name="Nature">
        <title>Finishing the euchromatic sequence of the human genome.</title>
        <authorList>
            <consortium name="International Human Genome Sequencing Consortium"/>
        </authorList>
    </citation>
    <scope>NUCLEOTIDE SEQUENCE [LARGE SCALE GENOMIC DNA]</scope>
</reference>
<dbReference type="Ensembl" id="ENST00000575070.1">
    <property type="protein sequence ID" value="ENSP00000478073.1"/>
    <property type="gene ID" value="ENSG00000183549.10"/>
</dbReference>